<gene>
    <name evidence="1" type="ORF">FDW42_09820</name>
</gene>
<protein>
    <submittedName>
        <fullName evidence="1">Uncharacterized protein</fullName>
    </submittedName>
</protein>
<proteinExistence type="predicted"/>
<reference evidence="1 2" key="1">
    <citation type="submission" date="2019-05" db="EMBL/GenBank/DDBJ databases">
        <title>Draft genomes of eight strains of Campylobacter helveticus isolated from cats and a dog in New Zealand.</title>
        <authorList>
            <person name="Bojanic K."/>
            <person name="Midwinter A.C."/>
            <person name="Biggs P.J."/>
            <person name="Acke E."/>
            <person name="Cornelius A.J."/>
            <person name="Marshall J.C."/>
        </authorList>
    </citation>
    <scope>NUCLEOTIDE SEQUENCE [LARGE SCALE GENOMIC DNA]</scope>
    <source>
        <strain evidence="1 2">ACP123b</strain>
    </source>
</reference>
<dbReference type="GeneID" id="52036035"/>
<dbReference type="RefSeq" id="WP_082199058.1">
    <property type="nucleotide sequence ID" value="NZ_CP020478.1"/>
</dbReference>
<evidence type="ECO:0000313" key="1">
    <source>
        <dbReference type="EMBL" id="TNB54910.1"/>
    </source>
</evidence>
<dbReference type="Proteomes" id="UP000306813">
    <property type="component" value="Unassembled WGS sequence"/>
</dbReference>
<sequence length="83" mass="9987">MEDTIVKDVKYYEDNREEATKKAKWCFEKFNLEEEKILEEVKAGKKYPHDIVESLYPEDTKIVDVINRKNCKFATYVYLDDRS</sequence>
<organism evidence="1 2">
    <name type="scientific">Campylobacter helveticus</name>
    <dbReference type="NCBI Taxonomy" id="28898"/>
    <lineage>
        <taxon>Bacteria</taxon>
        <taxon>Pseudomonadati</taxon>
        <taxon>Campylobacterota</taxon>
        <taxon>Epsilonproteobacteria</taxon>
        <taxon>Campylobacterales</taxon>
        <taxon>Campylobacteraceae</taxon>
        <taxon>Campylobacter</taxon>
    </lineage>
</organism>
<accession>A0AAX2UI06</accession>
<dbReference type="AlphaFoldDB" id="A0AAX2UI06"/>
<dbReference type="EMBL" id="VDBS01000099">
    <property type="protein sequence ID" value="TNB54910.1"/>
    <property type="molecule type" value="Genomic_DNA"/>
</dbReference>
<name>A0AAX2UI06_9BACT</name>
<comment type="caution">
    <text evidence="1">The sequence shown here is derived from an EMBL/GenBank/DDBJ whole genome shotgun (WGS) entry which is preliminary data.</text>
</comment>
<evidence type="ECO:0000313" key="2">
    <source>
        <dbReference type="Proteomes" id="UP000306813"/>
    </source>
</evidence>
<dbReference type="KEGG" id="chv:CHELV3228_0110"/>